<dbReference type="Pfam" id="PF03653">
    <property type="entry name" value="UPF0093"/>
    <property type="match status" value="1"/>
</dbReference>
<evidence type="ECO:0000256" key="5">
    <source>
        <dbReference type="ARBA" id="ARBA00022475"/>
    </source>
</evidence>
<dbReference type="RefSeq" id="WP_377409290.1">
    <property type="nucleotide sequence ID" value="NZ_JBHSCY010000001.1"/>
</dbReference>
<organism evidence="15 16">
    <name type="scientific">Polaribacter marinivivus</name>
    <dbReference type="NCBI Taxonomy" id="1524260"/>
    <lineage>
        <taxon>Bacteria</taxon>
        <taxon>Pseudomonadati</taxon>
        <taxon>Bacteroidota</taxon>
        <taxon>Flavobacteriia</taxon>
        <taxon>Flavobacteriales</taxon>
        <taxon>Flavobacteriaceae</taxon>
    </lineage>
</organism>
<dbReference type="PANTHER" id="PTHR40255:SF1">
    <property type="entry name" value="PROTOPORPHYRINOGEN IX OXIDASE"/>
    <property type="match status" value="1"/>
</dbReference>
<dbReference type="EC" id="1.3.99.-" evidence="14"/>
<dbReference type="EMBL" id="JBHSCY010000001">
    <property type="protein sequence ID" value="MFC4268687.1"/>
    <property type="molecule type" value="Genomic_DNA"/>
</dbReference>
<keyword evidence="8 14" id="KW-0479">Metal-binding</keyword>
<keyword evidence="9 14" id="KW-1133">Transmembrane helix</keyword>
<feature type="transmembrane region" description="Helical" evidence="14">
    <location>
        <begin position="88"/>
        <end position="105"/>
    </location>
</feature>
<evidence type="ECO:0000256" key="1">
    <source>
        <dbReference type="ARBA" id="ARBA00004651"/>
    </source>
</evidence>
<comment type="pathway">
    <text evidence="2 14">Porphyrin-containing compound metabolism; protoporphyrin-IX biosynthesis; protoporphyrin-IX from protoporphyrinogen-IX: step 1/1.</text>
</comment>
<feature type="binding site" description="axial binding residue" evidence="14">
    <location>
        <position position="91"/>
    </location>
    <ligand>
        <name>heme</name>
        <dbReference type="ChEBI" id="CHEBI:30413"/>
    </ligand>
    <ligandPart>
        <name>Fe</name>
        <dbReference type="ChEBI" id="CHEBI:18248"/>
    </ligandPart>
</feature>
<protein>
    <recommendedName>
        <fullName evidence="4 14">Protoporphyrinogen IX oxidase</fullName>
        <shortName evidence="14">PPO</shortName>
        <ecNumber evidence="14">1.3.99.-</ecNumber>
    </recommendedName>
</protein>
<dbReference type="InterPro" id="IPR005265">
    <property type="entry name" value="HemJ-like"/>
</dbReference>
<name>A0ABV8RA46_9FLAO</name>
<feature type="transmembrane region" description="Helical" evidence="14">
    <location>
        <begin position="56"/>
        <end position="76"/>
    </location>
</feature>
<proteinExistence type="inferred from homology"/>
<keyword evidence="5 14" id="KW-1003">Cell membrane</keyword>
<dbReference type="Proteomes" id="UP001595826">
    <property type="component" value="Unassembled WGS sequence"/>
</dbReference>
<evidence type="ECO:0000256" key="12">
    <source>
        <dbReference type="ARBA" id="ARBA00023136"/>
    </source>
</evidence>
<comment type="caution">
    <text evidence="15">The sequence shown here is derived from an EMBL/GenBank/DDBJ whole genome shotgun (WGS) entry which is preliminary data.</text>
</comment>
<comment type="subunit">
    <text evidence="14">Homodimer.</text>
</comment>
<evidence type="ECO:0000256" key="4">
    <source>
        <dbReference type="ARBA" id="ARBA00017504"/>
    </source>
</evidence>
<feature type="binding site" description="axial binding residue" evidence="14">
    <location>
        <position position="10"/>
    </location>
    <ligand>
        <name>heme</name>
        <dbReference type="ChEBI" id="CHEBI:30413"/>
    </ligand>
    <ligandPart>
        <name>Fe</name>
        <dbReference type="ChEBI" id="CHEBI:18248"/>
    </ligandPart>
</feature>
<feature type="transmembrane region" description="Helical" evidence="14">
    <location>
        <begin position="126"/>
        <end position="144"/>
    </location>
</feature>
<keyword evidence="6 14" id="KW-0349">Heme</keyword>
<evidence type="ECO:0000313" key="15">
    <source>
        <dbReference type="EMBL" id="MFC4268687.1"/>
    </source>
</evidence>
<reference evidence="16" key="1">
    <citation type="journal article" date="2019" name="Int. J. Syst. Evol. Microbiol.">
        <title>The Global Catalogue of Microorganisms (GCM) 10K type strain sequencing project: providing services to taxonomists for standard genome sequencing and annotation.</title>
        <authorList>
            <consortium name="The Broad Institute Genomics Platform"/>
            <consortium name="The Broad Institute Genome Sequencing Center for Infectious Disease"/>
            <person name="Wu L."/>
            <person name="Ma J."/>
        </authorList>
    </citation>
    <scope>NUCLEOTIDE SEQUENCE [LARGE SCALE GENOMIC DNA]</scope>
    <source>
        <strain evidence="16">CECT 8655</strain>
    </source>
</reference>
<sequence>MDFLYIKALHIIFVVTWFAGLFYIVRLFIYHTEAETKLEPAKSILQTQYKLMSKRLWYIITWPSAILASFFAFWMLYESPFYLSESWMLVKLAFVFGLYFYHGFCHNIYKKLQNDIIKYSAFKLRLFNEVSTIILFAVVFLVTVKNAISWVWGVVGIVLFGILLMLSIKLYKRIREKKSWDKAEKEVLEEVKTHDNSSLEENNE</sequence>
<evidence type="ECO:0000256" key="9">
    <source>
        <dbReference type="ARBA" id="ARBA00022989"/>
    </source>
</evidence>
<evidence type="ECO:0000256" key="6">
    <source>
        <dbReference type="ARBA" id="ARBA00022617"/>
    </source>
</evidence>
<evidence type="ECO:0000256" key="8">
    <source>
        <dbReference type="ARBA" id="ARBA00022723"/>
    </source>
</evidence>
<comment type="function">
    <text evidence="14">Catalyzes the oxidation of protoporphyrinogen IX to protoporphyrin IX.</text>
</comment>
<feature type="transmembrane region" description="Helical" evidence="14">
    <location>
        <begin position="6"/>
        <end position="29"/>
    </location>
</feature>
<accession>A0ABV8RA46</accession>
<evidence type="ECO:0000256" key="14">
    <source>
        <dbReference type="HAMAP-Rule" id="MF_02239"/>
    </source>
</evidence>
<comment type="subcellular location">
    <subcellularLocation>
        <location evidence="1 14">Cell membrane</location>
        <topology evidence="1 14">Multi-pass membrane protein</topology>
    </subcellularLocation>
</comment>
<dbReference type="PANTHER" id="PTHR40255">
    <property type="entry name" value="UPF0093 MEMBRANE PROTEIN SLR1790"/>
    <property type="match status" value="1"/>
</dbReference>
<evidence type="ECO:0000256" key="11">
    <source>
        <dbReference type="ARBA" id="ARBA00023004"/>
    </source>
</evidence>
<evidence type="ECO:0000256" key="13">
    <source>
        <dbReference type="ARBA" id="ARBA00048390"/>
    </source>
</evidence>
<keyword evidence="10 14" id="KW-0560">Oxidoreductase</keyword>
<keyword evidence="12 14" id="KW-0472">Membrane</keyword>
<comment type="catalytic activity">
    <reaction evidence="13 14">
        <text>protoporphyrinogen IX + 3 A = protoporphyrin IX + 3 AH2</text>
        <dbReference type="Rhea" id="RHEA:62000"/>
        <dbReference type="ChEBI" id="CHEBI:13193"/>
        <dbReference type="ChEBI" id="CHEBI:17499"/>
        <dbReference type="ChEBI" id="CHEBI:57306"/>
        <dbReference type="ChEBI" id="CHEBI:57307"/>
    </reaction>
</comment>
<dbReference type="HAMAP" id="MF_02239">
    <property type="entry name" value="HemJ"/>
    <property type="match status" value="1"/>
</dbReference>
<evidence type="ECO:0000313" key="16">
    <source>
        <dbReference type="Proteomes" id="UP001595826"/>
    </source>
</evidence>
<keyword evidence="11 14" id="KW-0408">Iron</keyword>
<gene>
    <name evidence="15" type="ORF">ACFOWD_07190</name>
</gene>
<comment type="cofactor">
    <cofactor evidence="14">
        <name>heme b</name>
        <dbReference type="ChEBI" id="CHEBI:60344"/>
    </cofactor>
    <text evidence="14">Binds 1 heme b (iron(II)-protoporphyrin IX) group per subunit.</text>
</comment>
<keyword evidence="16" id="KW-1185">Reference proteome</keyword>
<evidence type="ECO:0000256" key="2">
    <source>
        <dbReference type="ARBA" id="ARBA00005073"/>
    </source>
</evidence>
<evidence type="ECO:0000256" key="3">
    <source>
        <dbReference type="ARBA" id="ARBA00006501"/>
    </source>
</evidence>
<evidence type="ECO:0000256" key="7">
    <source>
        <dbReference type="ARBA" id="ARBA00022692"/>
    </source>
</evidence>
<feature type="transmembrane region" description="Helical" evidence="14">
    <location>
        <begin position="150"/>
        <end position="171"/>
    </location>
</feature>
<evidence type="ECO:0000256" key="10">
    <source>
        <dbReference type="ARBA" id="ARBA00023002"/>
    </source>
</evidence>
<comment type="similarity">
    <text evidence="3 14">Belongs to the HemJ family.</text>
</comment>
<keyword evidence="7 14" id="KW-0812">Transmembrane</keyword>